<protein>
    <submittedName>
        <fullName evidence="2">Uncharacterized protein</fullName>
    </submittedName>
</protein>
<dbReference type="Proteomes" id="UP000786811">
    <property type="component" value="Unassembled WGS sequence"/>
</dbReference>
<proteinExistence type="predicted"/>
<feature type="region of interest" description="Disordered" evidence="1">
    <location>
        <begin position="1"/>
        <end position="20"/>
    </location>
</feature>
<evidence type="ECO:0000313" key="3">
    <source>
        <dbReference type="Proteomes" id="UP000786811"/>
    </source>
</evidence>
<feature type="compositionally biased region" description="Acidic residues" evidence="1">
    <location>
        <begin position="1"/>
        <end position="16"/>
    </location>
</feature>
<dbReference type="OrthoDB" id="10504965at2759"/>
<feature type="region of interest" description="Disordered" evidence="1">
    <location>
        <begin position="120"/>
        <end position="146"/>
    </location>
</feature>
<sequence length="268" mass="31274">VNVSDDEETNDEEDVIGDFHSDRKVIGAEKTNNRESSRAEMIKKLPNSVNPTKFNVKPGTSKSGNIDVPENGQEKIKVTSDKHVQLDDHLAQLHQQRKLEEKRLKEEEQAILERRELERQRHRTRVQQQRRLLETQKQQRRNRNDNDIYLQNDQFLLGDDFYISSAAYRDANTADTPSRFIIRMAHAIWPTAELAQRVIRKQSNTGDRKSLTPRKVELLSYRFEEFLVDRNYSEERTGFELAKMNKYLGESITSAKKKLGFSKGKQSN</sequence>
<reference evidence="2" key="1">
    <citation type="submission" date="2021-04" db="EMBL/GenBank/DDBJ databases">
        <authorList>
            <person name="Chebbi M.A.C M."/>
        </authorList>
    </citation>
    <scope>NUCLEOTIDE SEQUENCE</scope>
</reference>
<keyword evidence="3" id="KW-1185">Reference proteome</keyword>
<name>A0A8J2EDH4_COTCN</name>
<gene>
    <name evidence="2" type="ORF">HICCMSTLAB_LOCUS1515</name>
</gene>
<evidence type="ECO:0000256" key="1">
    <source>
        <dbReference type="SAM" id="MobiDB-lite"/>
    </source>
</evidence>
<feature type="region of interest" description="Disordered" evidence="1">
    <location>
        <begin position="30"/>
        <end position="70"/>
    </location>
</feature>
<organism evidence="2 3">
    <name type="scientific">Cotesia congregata</name>
    <name type="common">Parasitoid wasp</name>
    <name type="synonym">Apanteles congregatus</name>
    <dbReference type="NCBI Taxonomy" id="51543"/>
    <lineage>
        <taxon>Eukaryota</taxon>
        <taxon>Metazoa</taxon>
        <taxon>Ecdysozoa</taxon>
        <taxon>Arthropoda</taxon>
        <taxon>Hexapoda</taxon>
        <taxon>Insecta</taxon>
        <taxon>Pterygota</taxon>
        <taxon>Neoptera</taxon>
        <taxon>Endopterygota</taxon>
        <taxon>Hymenoptera</taxon>
        <taxon>Apocrita</taxon>
        <taxon>Ichneumonoidea</taxon>
        <taxon>Braconidae</taxon>
        <taxon>Microgastrinae</taxon>
        <taxon>Cotesia</taxon>
    </lineage>
</organism>
<feature type="compositionally biased region" description="Polar residues" evidence="1">
    <location>
        <begin position="47"/>
        <end position="64"/>
    </location>
</feature>
<accession>A0A8J2EDH4</accession>
<feature type="compositionally biased region" description="Basic and acidic residues" evidence="1">
    <location>
        <begin position="30"/>
        <end position="43"/>
    </location>
</feature>
<feature type="non-terminal residue" evidence="2">
    <location>
        <position position="268"/>
    </location>
</feature>
<dbReference type="AlphaFoldDB" id="A0A8J2EDH4"/>
<dbReference type="EMBL" id="CAJNRD030001116">
    <property type="protein sequence ID" value="CAG5075361.1"/>
    <property type="molecule type" value="Genomic_DNA"/>
</dbReference>
<comment type="caution">
    <text evidence="2">The sequence shown here is derived from an EMBL/GenBank/DDBJ whole genome shotgun (WGS) entry which is preliminary data.</text>
</comment>
<evidence type="ECO:0000313" key="2">
    <source>
        <dbReference type="EMBL" id="CAG5075361.1"/>
    </source>
</evidence>